<gene>
    <name evidence="2" type="ORF">ACFO3O_21355</name>
</gene>
<feature type="transmembrane region" description="Helical" evidence="1">
    <location>
        <begin position="163"/>
        <end position="187"/>
    </location>
</feature>
<keyword evidence="1" id="KW-0472">Membrane</keyword>
<keyword evidence="1" id="KW-1133">Transmembrane helix</keyword>
<feature type="transmembrane region" description="Helical" evidence="1">
    <location>
        <begin position="17"/>
        <end position="35"/>
    </location>
</feature>
<comment type="caution">
    <text evidence="2">The sequence shown here is derived from an EMBL/GenBank/DDBJ whole genome shotgun (WGS) entry which is preliminary data.</text>
</comment>
<organism evidence="2 3">
    <name type="scientific">Dokdonia ponticola</name>
    <dbReference type="NCBI Taxonomy" id="2041041"/>
    <lineage>
        <taxon>Bacteria</taxon>
        <taxon>Pseudomonadati</taxon>
        <taxon>Bacteroidota</taxon>
        <taxon>Flavobacteriia</taxon>
        <taxon>Flavobacteriales</taxon>
        <taxon>Flavobacteriaceae</taxon>
        <taxon>Dokdonia</taxon>
    </lineage>
</organism>
<feature type="transmembrane region" description="Helical" evidence="1">
    <location>
        <begin position="84"/>
        <end position="115"/>
    </location>
</feature>
<dbReference type="EMBL" id="JBHSFV010000020">
    <property type="protein sequence ID" value="MFC4636468.1"/>
    <property type="molecule type" value="Genomic_DNA"/>
</dbReference>
<protein>
    <submittedName>
        <fullName evidence="2">Uncharacterized protein</fullName>
    </submittedName>
</protein>
<evidence type="ECO:0000313" key="3">
    <source>
        <dbReference type="Proteomes" id="UP001596043"/>
    </source>
</evidence>
<evidence type="ECO:0000313" key="2">
    <source>
        <dbReference type="EMBL" id="MFC4636468.1"/>
    </source>
</evidence>
<feature type="transmembrane region" description="Helical" evidence="1">
    <location>
        <begin position="47"/>
        <end position="64"/>
    </location>
</feature>
<dbReference type="Gene3D" id="1.20.120.1220">
    <property type="match status" value="1"/>
</dbReference>
<proteinExistence type="predicted"/>
<dbReference type="RefSeq" id="WP_379982692.1">
    <property type="nucleotide sequence ID" value="NZ_JBHSFV010000020.1"/>
</dbReference>
<keyword evidence="1" id="KW-0812">Transmembrane</keyword>
<accession>A0ABV9I3N5</accession>
<name>A0ABV9I3N5_9FLAO</name>
<keyword evidence="3" id="KW-1185">Reference proteome</keyword>
<reference evidence="3" key="1">
    <citation type="journal article" date="2019" name="Int. J. Syst. Evol. Microbiol.">
        <title>The Global Catalogue of Microorganisms (GCM) 10K type strain sequencing project: providing services to taxonomists for standard genome sequencing and annotation.</title>
        <authorList>
            <consortium name="The Broad Institute Genomics Platform"/>
            <consortium name="The Broad Institute Genome Sequencing Center for Infectious Disease"/>
            <person name="Wu L."/>
            <person name="Ma J."/>
        </authorList>
    </citation>
    <scope>NUCLEOTIDE SEQUENCE [LARGE SCALE GENOMIC DNA]</scope>
    <source>
        <strain evidence="3">YJ-61-S</strain>
    </source>
</reference>
<dbReference type="Proteomes" id="UP001596043">
    <property type="component" value="Unassembled WGS sequence"/>
</dbReference>
<evidence type="ECO:0000256" key="1">
    <source>
        <dbReference type="SAM" id="Phobius"/>
    </source>
</evidence>
<sequence length="196" mass="22618">MTSLLVIFYQDQKERMVYWWLFLIAITGFSSLHIVEVGWLQFGIHSAFNIGLVGLMLLILVGYVKLRFQTYNLQSVFGIGDVLFLVALSVGFATVSFITLLVFGLLFSLTIHFVLKKMKSKVTIQNSEYTLLRQAQHDISRKRINLQSSLPRRQERTQNESKYMSATIPLAGYLSLFFAGVLLVHWLGFYDELYRM</sequence>